<dbReference type="PANTHER" id="PTHR43531:SF14">
    <property type="entry name" value="METHYL-ACCEPTING CHEMOTAXIS PROTEIN I-RELATED"/>
    <property type="match status" value="1"/>
</dbReference>
<gene>
    <name evidence="4" type="ORF">F1609_29135</name>
</gene>
<name>A0ABX0MCW5_9BURK</name>
<protein>
    <recommendedName>
        <fullName evidence="3">Methyl-accepting transducer domain-containing protein</fullName>
    </recommendedName>
</protein>
<evidence type="ECO:0000259" key="3">
    <source>
        <dbReference type="Pfam" id="PF00015"/>
    </source>
</evidence>
<reference evidence="4 5" key="1">
    <citation type="submission" date="2019-09" db="EMBL/GenBank/DDBJ databases">
        <title>Taxonomy of Antarctic Massilia spp.: description of Massilia rubra sp. nov., Massilia aquatica sp. nov., Massilia mucilaginosa sp. nov., Massilia frigida sp. nov. isolated from streams, lakes and regoliths.</title>
        <authorList>
            <person name="Holochova P."/>
            <person name="Sedlacek I."/>
            <person name="Kralova S."/>
            <person name="Maslanova I."/>
            <person name="Busse H.-J."/>
            <person name="Stankova E."/>
            <person name="Vrbovska V."/>
            <person name="Kovarovic V."/>
            <person name="Bartak M."/>
            <person name="Svec P."/>
            <person name="Pantucek R."/>
        </authorList>
    </citation>
    <scope>NUCLEOTIDE SEQUENCE [LARGE SCALE GENOMIC DNA]</scope>
    <source>
        <strain evidence="4 5">CCM 8693</strain>
    </source>
</reference>
<dbReference type="SUPFAM" id="SSF58104">
    <property type="entry name" value="Methyl-accepting chemotaxis protein (MCP) signaling domain"/>
    <property type="match status" value="1"/>
</dbReference>
<sequence length="62" mass="6351">MSADNARQANQLAVSASDVASKGGVVVSQVIDTMGAIHVSSKRNVDIIGVIDGIAFQTNILP</sequence>
<dbReference type="InterPro" id="IPR051310">
    <property type="entry name" value="MCP_chemotaxis"/>
</dbReference>
<dbReference type="EMBL" id="VVIW01000028">
    <property type="protein sequence ID" value="NHZ44199.1"/>
    <property type="molecule type" value="Genomic_DNA"/>
</dbReference>
<keyword evidence="1" id="KW-0488">Methylation</keyword>
<dbReference type="Gene3D" id="1.10.287.950">
    <property type="entry name" value="Methyl-accepting chemotaxis protein"/>
    <property type="match status" value="1"/>
</dbReference>
<dbReference type="InterPro" id="IPR004089">
    <property type="entry name" value="MCPsignal_dom"/>
</dbReference>
<organism evidence="4 5">
    <name type="scientific">Massilia aquatica</name>
    <dbReference type="NCBI Taxonomy" id="2609000"/>
    <lineage>
        <taxon>Bacteria</taxon>
        <taxon>Pseudomonadati</taxon>
        <taxon>Pseudomonadota</taxon>
        <taxon>Betaproteobacteria</taxon>
        <taxon>Burkholderiales</taxon>
        <taxon>Oxalobacteraceae</taxon>
        <taxon>Telluria group</taxon>
        <taxon>Massilia</taxon>
    </lineage>
</organism>
<evidence type="ECO:0000313" key="4">
    <source>
        <dbReference type="EMBL" id="NHZ44199.1"/>
    </source>
</evidence>
<dbReference type="PANTHER" id="PTHR43531">
    <property type="entry name" value="PROTEIN ICFG"/>
    <property type="match status" value="1"/>
</dbReference>
<comment type="caution">
    <text evidence="4">The sequence shown here is derived from an EMBL/GenBank/DDBJ whole genome shotgun (WGS) entry which is preliminary data.</text>
</comment>
<dbReference type="Proteomes" id="UP000819052">
    <property type="component" value="Unassembled WGS sequence"/>
</dbReference>
<comment type="similarity">
    <text evidence="2">Belongs to the methyl-accepting chemotaxis (MCP) protein family.</text>
</comment>
<dbReference type="Pfam" id="PF00015">
    <property type="entry name" value="MCPsignal"/>
    <property type="match status" value="1"/>
</dbReference>
<accession>A0ABX0MCW5</accession>
<proteinExistence type="inferred from homology"/>
<evidence type="ECO:0000313" key="5">
    <source>
        <dbReference type="Proteomes" id="UP000819052"/>
    </source>
</evidence>
<evidence type="ECO:0000256" key="2">
    <source>
        <dbReference type="ARBA" id="ARBA00029447"/>
    </source>
</evidence>
<feature type="domain" description="Methyl-accepting transducer" evidence="3">
    <location>
        <begin position="11"/>
        <end position="61"/>
    </location>
</feature>
<keyword evidence="5" id="KW-1185">Reference proteome</keyword>
<evidence type="ECO:0000256" key="1">
    <source>
        <dbReference type="ARBA" id="ARBA00022481"/>
    </source>
</evidence>